<name>A0A5J5C6T7_9ASTE</name>
<proteinExistence type="predicted"/>
<evidence type="ECO:0000313" key="1">
    <source>
        <dbReference type="EMBL" id="KAA8550889.1"/>
    </source>
</evidence>
<evidence type="ECO:0000313" key="2">
    <source>
        <dbReference type="Proteomes" id="UP000325577"/>
    </source>
</evidence>
<dbReference type="Proteomes" id="UP000325577">
    <property type="component" value="Linkage Group LG0"/>
</dbReference>
<accession>A0A5J5C6T7</accession>
<reference evidence="1 2" key="1">
    <citation type="submission" date="2019-09" db="EMBL/GenBank/DDBJ databases">
        <title>A chromosome-level genome assembly of the Chinese tupelo Nyssa sinensis.</title>
        <authorList>
            <person name="Yang X."/>
            <person name="Kang M."/>
            <person name="Yang Y."/>
            <person name="Xiong H."/>
            <person name="Wang M."/>
            <person name="Zhang Z."/>
            <person name="Wang Z."/>
            <person name="Wu H."/>
            <person name="Ma T."/>
            <person name="Liu J."/>
            <person name="Xi Z."/>
        </authorList>
    </citation>
    <scope>NUCLEOTIDE SEQUENCE [LARGE SCALE GENOMIC DNA]</scope>
    <source>
        <strain evidence="1">J267</strain>
        <tissue evidence="1">Leaf</tissue>
    </source>
</reference>
<sequence>MHAFKIGIIDHNEGAREEQIIAAEKVMEFLRPPERTKTEQEFRPMFPDYTPSMIAASTVLYSARRR</sequence>
<gene>
    <name evidence="1" type="ORF">F0562_002573</name>
</gene>
<dbReference type="AlphaFoldDB" id="A0A5J5C6T7"/>
<organism evidence="1 2">
    <name type="scientific">Nyssa sinensis</name>
    <dbReference type="NCBI Taxonomy" id="561372"/>
    <lineage>
        <taxon>Eukaryota</taxon>
        <taxon>Viridiplantae</taxon>
        <taxon>Streptophyta</taxon>
        <taxon>Embryophyta</taxon>
        <taxon>Tracheophyta</taxon>
        <taxon>Spermatophyta</taxon>
        <taxon>Magnoliopsida</taxon>
        <taxon>eudicotyledons</taxon>
        <taxon>Gunneridae</taxon>
        <taxon>Pentapetalae</taxon>
        <taxon>asterids</taxon>
        <taxon>Cornales</taxon>
        <taxon>Nyssaceae</taxon>
        <taxon>Nyssa</taxon>
    </lineage>
</organism>
<dbReference type="OrthoDB" id="2419at2759"/>
<keyword evidence="2" id="KW-1185">Reference proteome</keyword>
<protein>
    <submittedName>
        <fullName evidence="1">Uncharacterized protein</fullName>
    </submittedName>
</protein>
<dbReference type="EMBL" id="CM018031">
    <property type="protein sequence ID" value="KAA8550889.1"/>
    <property type="molecule type" value="Genomic_DNA"/>
</dbReference>